<dbReference type="EMBL" id="BLXO01000002">
    <property type="protein sequence ID" value="GFN46043.1"/>
    <property type="molecule type" value="Genomic_DNA"/>
</dbReference>
<reference evidence="1 2" key="1">
    <citation type="submission" date="2020-06" db="EMBL/GenBank/DDBJ databases">
        <title>The genome sequence of Candidatus Regiella insecticola strain Tut.</title>
        <authorList>
            <person name="Nikoh N."/>
            <person name="Tsuchida T."/>
            <person name="Koga R."/>
            <person name="Oshima K."/>
            <person name="Hattori M."/>
            <person name="Fukatsu T."/>
        </authorList>
    </citation>
    <scope>NUCLEOTIDE SEQUENCE [LARGE SCALE GENOMIC DNA]</scope>
    <source>
        <strain evidence="1 2">Tut</strain>
    </source>
</reference>
<protein>
    <submittedName>
        <fullName evidence="1">Uncharacterized protein</fullName>
    </submittedName>
</protein>
<sequence>MFIWLDINNLITSLNKPFFYLKLAKKCRFFIPFIPDFIILIADYLN</sequence>
<evidence type="ECO:0000313" key="2">
    <source>
        <dbReference type="Proteomes" id="UP000504714"/>
    </source>
</evidence>
<comment type="caution">
    <text evidence="1">The sequence shown here is derived from an EMBL/GenBank/DDBJ whole genome shotgun (WGS) entry which is preliminary data.</text>
</comment>
<dbReference type="Proteomes" id="UP000504714">
    <property type="component" value="Unassembled WGS sequence"/>
</dbReference>
<dbReference type="AlphaFoldDB" id="A0A6L2ZMH1"/>
<name>A0A6L2ZMH1_9ENTR</name>
<evidence type="ECO:0000313" key="1">
    <source>
        <dbReference type="EMBL" id="GFN46043.1"/>
    </source>
</evidence>
<proteinExistence type="predicted"/>
<gene>
    <name evidence="1" type="ORF">RINTU1_14630</name>
</gene>
<accession>A0A6L2ZMH1</accession>
<organism evidence="1 2">
    <name type="scientific">Candidatus Regiella insecticola</name>
    <dbReference type="NCBI Taxonomy" id="138073"/>
    <lineage>
        <taxon>Bacteria</taxon>
        <taxon>Pseudomonadati</taxon>
        <taxon>Pseudomonadota</taxon>
        <taxon>Gammaproteobacteria</taxon>
        <taxon>Enterobacterales</taxon>
        <taxon>Enterobacteriaceae</taxon>
        <taxon>aphid secondary symbionts</taxon>
        <taxon>Candidatus Regiella</taxon>
    </lineage>
</organism>